<feature type="compositionally biased region" description="Acidic residues" evidence="1">
    <location>
        <begin position="198"/>
        <end position="212"/>
    </location>
</feature>
<feature type="region of interest" description="Disordered" evidence="1">
    <location>
        <begin position="122"/>
        <end position="241"/>
    </location>
</feature>
<dbReference type="Proteomes" id="UP001201812">
    <property type="component" value="Unassembled WGS sequence"/>
</dbReference>
<organism evidence="2 3">
    <name type="scientific">Ditylenchus destructor</name>
    <dbReference type="NCBI Taxonomy" id="166010"/>
    <lineage>
        <taxon>Eukaryota</taxon>
        <taxon>Metazoa</taxon>
        <taxon>Ecdysozoa</taxon>
        <taxon>Nematoda</taxon>
        <taxon>Chromadorea</taxon>
        <taxon>Rhabditida</taxon>
        <taxon>Tylenchina</taxon>
        <taxon>Tylenchomorpha</taxon>
        <taxon>Sphaerularioidea</taxon>
        <taxon>Anguinidae</taxon>
        <taxon>Anguininae</taxon>
        <taxon>Ditylenchus</taxon>
    </lineage>
</organism>
<gene>
    <name evidence="2" type="ORF">DdX_00340</name>
</gene>
<evidence type="ECO:0000313" key="3">
    <source>
        <dbReference type="Proteomes" id="UP001201812"/>
    </source>
</evidence>
<comment type="caution">
    <text evidence="2">The sequence shown here is derived from an EMBL/GenBank/DDBJ whole genome shotgun (WGS) entry which is preliminary data.</text>
</comment>
<keyword evidence="3" id="KW-1185">Reference proteome</keyword>
<dbReference type="EMBL" id="JAKKPZ010000001">
    <property type="protein sequence ID" value="KAI1728179.1"/>
    <property type="molecule type" value="Genomic_DNA"/>
</dbReference>
<evidence type="ECO:0000313" key="2">
    <source>
        <dbReference type="EMBL" id="KAI1728179.1"/>
    </source>
</evidence>
<dbReference type="AlphaFoldDB" id="A0AAD4R763"/>
<name>A0AAD4R763_9BILA</name>
<feature type="compositionally biased region" description="Low complexity" evidence="1">
    <location>
        <begin position="130"/>
        <end position="143"/>
    </location>
</feature>
<proteinExistence type="predicted"/>
<reference evidence="2" key="1">
    <citation type="submission" date="2022-01" db="EMBL/GenBank/DDBJ databases">
        <title>Genome Sequence Resource for Two Populations of Ditylenchus destructor, the Migratory Endoparasitic Phytonematode.</title>
        <authorList>
            <person name="Zhang H."/>
            <person name="Lin R."/>
            <person name="Xie B."/>
        </authorList>
    </citation>
    <scope>NUCLEOTIDE SEQUENCE</scope>
    <source>
        <strain evidence="2">BazhouSP</strain>
    </source>
</reference>
<protein>
    <submittedName>
        <fullName evidence="2">Uncharacterized protein</fullName>
    </submittedName>
</protein>
<evidence type="ECO:0000256" key="1">
    <source>
        <dbReference type="SAM" id="MobiDB-lite"/>
    </source>
</evidence>
<sequence>MGKIYRTFAILSIIAGISVYSQYSNNCLINYCPQYLYPFIPNVFYNALSTLTLPDLGILLRNLMGFTTLPNFLNTIQTQSPALFGALNGINGAYGNSFYPMLTSMAQNPAFQTFAQQVTAGGVQPPLTQPQPQGAIPQQQSQPMPQPPIPNLVQSLPQQPQPVPAPQQPQPALAPQPQQPAPQPAGGGLGNLLQPIIEETEQIIDSTEDVIEETGGMNNGQAPQQGMLQGAPQAPVPPAGK</sequence>
<feature type="compositionally biased region" description="Pro residues" evidence="1">
    <location>
        <begin position="159"/>
        <end position="183"/>
    </location>
</feature>
<accession>A0AAD4R763</accession>